<comment type="caution">
    <text evidence="2">The sequence shown here is derived from an EMBL/GenBank/DDBJ whole genome shotgun (WGS) entry which is preliminary data.</text>
</comment>
<dbReference type="PATRIC" id="fig|59750.3.peg.6956"/>
<feature type="transmembrane region" description="Helical" evidence="1">
    <location>
        <begin position="14"/>
        <end position="33"/>
    </location>
</feature>
<proteinExistence type="predicted"/>
<keyword evidence="1" id="KW-1133">Transmembrane helix</keyword>
<sequence>MDENSAITRHLSRYGIWGFIAAATNTLFLEFATWVLAPWLLYALLILPPIILTDLAISALVARCGGVAGQIGRGLMIGCIAAPASLAIFVPVFIIAHAIGPI</sequence>
<dbReference type="EMBL" id="LGTW01000008">
    <property type="protein sequence ID" value="KWX23445.1"/>
    <property type="molecule type" value="Genomic_DNA"/>
</dbReference>
<gene>
    <name evidence="2" type="ORF">AFM11_14245</name>
</gene>
<keyword evidence="1" id="KW-0812">Transmembrane</keyword>
<reference evidence="2 3" key="1">
    <citation type="submission" date="2015-07" db="EMBL/GenBank/DDBJ databases">
        <title>A draft genome sequence of Mycobacterium wolinskyi.</title>
        <authorList>
            <person name="de Man T.J."/>
            <person name="Perry K.A."/>
            <person name="Coulliette A.D."/>
            <person name="Jensen B."/>
            <person name="Toney N.C."/>
            <person name="Limbago B.M."/>
            <person name="Noble-Wang J."/>
        </authorList>
    </citation>
    <scope>NUCLEOTIDE SEQUENCE [LARGE SCALE GENOMIC DNA]</scope>
    <source>
        <strain evidence="2 3">CDC_01</strain>
    </source>
</reference>
<dbReference type="AlphaFoldDB" id="A0A132PMA3"/>
<feature type="transmembrane region" description="Helical" evidence="1">
    <location>
        <begin position="39"/>
        <end position="62"/>
    </location>
</feature>
<dbReference type="Proteomes" id="UP000070612">
    <property type="component" value="Unassembled WGS sequence"/>
</dbReference>
<keyword evidence="3" id="KW-1185">Reference proteome</keyword>
<organism evidence="2 3">
    <name type="scientific">Mycolicibacterium wolinskyi</name>
    <dbReference type="NCBI Taxonomy" id="59750"/>
    <lineage>
        <taxon>Bacteria</taxon>
        <taxon>Bacillati</taxon>
        <taxon>Actinomycetota</taxon>
        <taxon>Actinomycetes</taxon>
        <taxon>Mycobacteriales</taxon>
        <taxon>Mycobacteriaceae</taxon>
        <taxon>Mycolicibacterium</taxon>
    </lineage>
</organism>
<keyword evidence="1" id="KW-0472">Membrane</keyword>
<accession>A0A132PMA3</accession>
<name>A0A132PMA3_9MYCO</name>
<evidence type="ECO:0000256" key="1">
    <source>
        <dbReference type="SAM" id="Phobius"/>
    </source>
</evidence>
<evidence type="ECO:0000313" key="3">
    <source>
        <dbReference type="Proteomes" id="UP000070612"/>
    </source>
</evidence>
<evidence type="ECO:0000313" key="2">
    <source>
        <dbReference type="EMBL" id="KWX23445.1"/>
    </source>
</evidence>
<feature type="transmembrane region" description="Helical" evidence="1">
    <location>
        <begin position="74"/>
        <end position="99"/>
    </location>
</feature>
<protein>
    <submittedName>
        <fullName evidence="2">Uncharacterized protein</fullName>
    </submittedName>
</protein>